<evidence type="ECO:0000313" key="2">
    <source>
        <dbReference type="EMBL" id="ETA68422.1"/>
    </source>
</evidence>
<sequence length="206" mass="22342">MRRELTISFALLMIMFSTAIPGVYALEDSDSMERPEMDAAQMKEMTLEMIENNIDALTTLQSETDDDDTLEAIDSLLEQMESLKTELEDTDDEDAVEDIMEDFRSLMEDAPDEVRESLVQNGPGGEGGMGGMDGEGMMGNGTMQAPEGAPDGEFPGNGSMDDGTQMERPDRESAEDDSGSSDSTTDSTEESTGLLSGLINMLKSLF</sequence>
<feature type="compositionally biased region" description="Gly residues" evidence="1">
    <location>
        <begin position="122"/>
        <end position="139"/>
    </location>
</feature>
<protein>
    <submittedName>
        <fullName evidence="2">Uncharacterized protein</fullName>
    </submittedName>
</protein>
<gene>
    <name evidence="2" type="ORF">MettiDRAFT_1893</name>
</gene>
<name>W9DXJ0_METTI</name>
<feature type="region of interest" description="Disordered" evidence="1">
    <location>
        <begin position="109"/>
        <end position="195"/>
    </location>
</feature>
<dbReference type="EMBL" id="AZAJ01000001">
    <property type="protein sequence ID" value="ETA68422.1"/>
    <property type="molecule type" value="Genomic_DNA"/>
</dbReference>
<dbReference type="OrthoDB" id="125830at2157"/>
<comment type="caution">
    <text evidence="2">The sequence shown here is derived from an EMBL/GenBank/DDBJ whole genome shotgun (WGS) entry which is preliminary data.</text>
</comment>
<feature type="compositionally biased region" description="Low complexity" evidence="1">
    <location>
        <begin position="180"/>
        <end position="195"/>
    </location>
</feature>
<dbReference type="Proteomes" id="UP000019483">
    <property type="component" value="Unassembled WGS sequence"/>
</dbReference>
<organism evidence="2 3">
    <name type="scientific">Methanolobus tindarius DSM 2278</name>
    <dbReference type="NCBI Taxonomy" id="1090322"/>
    <lineage>
        <taxon>Archaea</taxon>
        <taxon>Methanobacteriati</taxon>
        <taxon>Methanobacteriota</taxon>
        <taxon>Stenosarchaea group</taxon>
        <taxon>Methanomicrobia</taxon>
        <taxon>Methanosarcinales</taxon>
        <taxon>Methanosarcinaceae</taxon>
        <taxon>Methanolobus</taxon>
    </lineage>
</organism>
<proteinExistence type="predicted"/>
<keyword evidence="3" id="KW-1185">Reference proteome</keyword>
<dbReference type="RefSeq" id="WP_023845557.1">
    <property type="nucleotide sequence ID" value="NZ_AZAJ01000001.1"/>
</dbReference>
<reference evidence="2 3" key="1">
    <citation type="submission" date="2013-08" db="EMBL/GenBank/DDBJ databases">
        <authorList>
            <consortium name="DOE Joint Genome Institute"/>
            <person name="Eisen J."/>
            <person name="Huntemann M."/>
            <person name="Han J."/>
            <person name="Chen A."/>
            <person name="Kyrpides N."/>
            <person name="Mavromatis K."/>
            <person name="Markowitz V."/>
            <person name="Palaniappan K."/>
            <person name="Ivanova N."/>
            <person name="Schaumberg A."/>
            <person name="Pati A."/>
            <person name="Liolios K."/>
            <person name="Nordberg H.P."/>
            <person name="Cantor M.N."/>
            <person name="Hua S.X."/>
            <person name="Woyke T."/>
        </authorList>
    </citation>
    <scope>NUCLEOTIDE SEQUENCE [LARGE SCALE GENOMIC DNA]</scope>
    <source>
        <strain evidence="2 3">DSM 2278</strain>
    </source>
</reference>
<accession>W9DXJ0</accession>
<evidence type="ECO:0000256" key="1">
    <source>
        <dbReference type="SAM" id="MobiDB-lite"/>
    </source>
</evidence>
<dbReference type="AlphaFoldDB" id="W9DXJ0"/>
<evidence type="ECO:0000313" key="3">
    <source>
        <dbReference type="Proteomes" id="UP000019483"/>
    </source>
</evidence>